<proteinExistence type="predicted"/>
<dbReference type="EMBL" id="CATNWA010019675">
    <property type="protein sequence ID" value="CAI9614428.1"/>
    <property type="molecule type" value="Genomic_DNA"/>
</dbReference>
<reference evidence="1" key="1">
    <citation type="submission" date="2023-05" db="EMBL/GenBank/DDBJ databases">
        <authorList>
            <person name="Stuckert A."/>
        </authorList>
    </citation>
    <scope>NUCLEOTIDE SEQUENCE</scope>
</reference>
<organism evidence="1 2">
    <name type="scientific">Staurois parvus</name>
    <dbReference type="NCBI Taxonomy" id="386267"/>
    <lineage>
        <taxon>Eukaryota</taxon>
        <taxon>Metazoa</taxon>
        <taxon>Chordata</taxon>
        <taxon>Craniata</taxon>
        <taxon>Vertebrata</taxon>
        <taxon>Euteleostomi</taxon>
        <taxon>Amphibia</taxon>
        <taxon>Batrachia</taxon>
        <taxon>Anura</taxon>
        <taxon>Neobatrachia</taxon>
        <taxon>Ranoidea</taxon>
        <taxon>Ranidae</taxon>
        <taxon>Staurois</taxon>
    </lineage>
</organism>
<name>A0ABN9GY96_9NEOB</name>
<gene>
    <name evidence="1" type="ORF">SPARVUS_LOCUS15054598</name>
</gene>
<comment type="caution">
    <text evidence="1">The sequence shown here is derived from an EMBL/GenBank/DDBJ whole genome shotgun (WGS) entry which is preliminary data.</text>
</comment>
<dbReference type="Proteomes" id="UP001162483">
    <property type="component" value="Unassembled WGS sequence"/>
</dbReference>
<accession>A0ABN9GY96</accession>
<keyword evidence="2" id="KW-1185">Reference proteome</keyword>
<evidence type="ECO:0000313" key="2">
    <source>
        <dbReference type="Proteomes" id="UP001162483"/>
    </source>
</evidence>
<sequence length="69" mass="7618">PVSVHQCQLQRRLSVPVSAAYQSTSVPPNSASQCSLSVPITAASLTHISEEEKNTYLENFITKTMKKHF</sequence>
<evidence type="ECO:0000313" key="1">
    <source>
        <dbReference type="EMBL" id="CAI9614428.1"/>
    </source>
</evidence>
<protein>
    <submittedName>
        <fullName evidence="1">Uncharacterized protein</fullName>
    </submittedName>
</protein>
<feature type="non-terminal residue" evidence="1">
    <location>
        <position position="69"/>
    </location>
</feature>
<feature type="non-terminal residue" evidence="1">
    <location>
        <position position="1"/>
    </location>
</feature>